<feature type="non-terminal residue" evidence="1">
    <location>
        <position position="148"/>
    </location>
</feature>
<evidence type="ECO:0000313" key="1">
    <source>
        <dbReference type="EMBL" id="CEK53705.1"/>
    </source>
</evidence>
<dbReference type="EMBL" id="HACG01006840">
    <property type="protein sequence ID" value="CEK53705.1"/>
    <property type="molecule type" value="Transcribed_RNA"/>
</dbReference>
<organism evidence="1">
    <name type="scientific">Arion vulgaris</name>
    <dbReference type="NCBI Taxonomy" id="1028688"/>
    <lineage>
        <taxon>Eukaryota</taxon>
        <taxon>Metazoa</taxon>
        <taxon>Spiralia</taxon>
        <taxon>Lophotrochozoa</taxon>
        <taxon>Mollusca</taxon>
        <taxon>Gastropoda</taxon>
        <taxon>Heterobranchia</taxon>
        <taxon>Euthyneura</taxon>
        <taxon>Panpulmonata</taxon>
        <taxon>Eupulmonata</taxon>
        <taxon>Stylommatophora</taxon>
        <taxon>Helicina</taxon>
        <taxon>Arionoidea</taxon>
        <taxon>Arionidae</taxon>
        <taxon>Arion</taxon>
    </lineage>
</organism>
<name>A0A0B6YDV0_9EUPU</name>
<proteinExistence type="predicted"/>
<protein>
    <submittedName>
        <fullName evidence="1">Uncharacterized protein</fullName>
    </submittedName>
</protein>
<accession>A0A0B6YDV0</accession>
<gene>
    <name evidence="1" type="primary">ORF21043</name>
</gene>
<reference evidence="1" key="1">
    <citation type="submission" date="2014-12" db="EMBL/GenBank/DDBJ databases">
        <title>Insight into the proteome of Arion vulgaris.</title>
        <authorList>
            <person name="Aradska J."/>
            <person name="Bulat T."/>
            <person name="Smidak R."/>
            <person name="Sarate P."/>
            <person name="Gangsoo J."/>
            <person name="Sialana F."/>
            <person name="Bilban M."/>
            <person name="Lubec G."/>
        </authorList>
    </citation>
    <scope>NUCLEOTIDE SEQUENCE</scope>
    <source>
        <tissue evidence="1">Skin</tissue>
    </source>
</reference>
<sequence>MMEIVAATTSAPDTATSPSFSFFKIKKKVGVIRGSHFLETCSQRKTLNESSVKITIQKDQASSTASPIRVCKTFRRQPDNFYHGKTNCRKLVEFWQQKNTPDHLKTNIQQQSSAVRVTDTQLTKILYKDVGSGCSLEQEDCNKKSSYT</sequence>
<dbReference type="AlphaFoldDB" id="A0A0B6YDV0"/>